<accession>A0A7Z7PSK2</accession>
<dbReference type="Proteomes" id="UP000250796">
    <property type="component" value="Chromosome MESINF"/>
</dbReference>
<protein>
    <submittedName>
        <fullName evidence="1">Uncharacterized protein</fullName>
    </submittedName>
</protein>
<dbReference type="EMBL" id="LS974202">
    <property type="protein sequence ID" value="SSC13903.1"/>
    <property type="molecule type" value="Genomic_DNA"/>
</dbReference>
<sequence length="152" mass="15668">MLVEVPPASTFFLDALSDGLNTCIGFVWGLVTDTVNNIGGNKLVIASDNFGTHPIASSLSSKIAMTFTTKLTVGGNATAVVYAEDSAVFLTYVSSLEGQAPIPQVSDPIPIVAASSVNGGKVVAISSAYAFHGTLMGIVPGNTDLFEAIVDW</sequence>
<dbReference type="AlphaFoldDB" id="A0A7Z7PSK2"/>
<reference evidence="1 2" key="1">
    <citation type="submission" date="2017-01" db="EMBL/GenBank/DDBJ databases">
        <authorList>
            <person name="Erauso G."/>
        </authorList>
    </citation>
    <scope>NUCLEOTIDE SEQUENCE [LARGE SCALE GENOMIC DNA]</scope>
    <source>
        <strain evidence="1">MESINF1</strain>
    </source>
</reference>
<dbReference type="KEGG" id="minf:MESINF_2463"/>
<evidence type="ECO:0000313" key="1">
    <source>
        <dbReference type="EMBL" id="SSC13903.1"/>
    </source>
</evidence>
<dbReference type="RefSeq" id="WP_231936756.1">
    <property type="nucleotide sequence ID" value="NZ_LS974202.1"/>
</dbReference>
<proteinExistence type="predicted"/>
<organism evidence="1 2">
    <name type="scientific">Mesotoga infera</name>
    <dbReference type="NCBI Taxonomy" id="1236046"/>
    <lineage>
        <taxon>Bacteria</taxon>
        <taxon>Thermotogati</taxon>
        <taxon>Thermotogota</taxon>
        <taxon>Thermotogae</taxon>
        <taxon>Kosmotogales</taxon>
        <taxon>Kosmotogaceae</taxon>
        <taxon>Mesotoga</taxon>
    </lineage>
</organism>
<gene>
    <name evidence="1" type="ORF">MESINF_2463</name>
</gene>
<evidence type="ECO:0000313" key="2">
    <source>
        <dbReference type="Proteomes" id="UP000250796"/>
    </source>
</evidence>
<name>A0A7Z7PSK2_9BACT</name>
<keyword evidence="2" id="KW-1185">Reference proteome</keyword>